<feature type="transmembrane region" description="Helical" evidence="1">
    <location>
        <begin position="6"/>
        <end position="24"/>
    </location>
</feature>
<gene>
    <name evidence="2" type="ORF">GCM10011501_16260</name>
</gene>
<keyword evidence="1" id="KW-1133">Transmembrane helix</keyword>
<organism evidence="2 3">
    <name type="scientific">Thalassotalea profundi</name>
    <dbReference type="NCBI Taxonomy" id="2036687"/>
    <lineage>
        <taxon>Bacteria</taxon>
        <taxon>Pseudomonadati</taxon>
        <taxon>Pseudomonadota</taxon>
        <taxon>Gammaproteobacteria</taxon>
        <taxon>Alteromonadales</taxon>
        <taxon>Colwelliaceae</taxon>
        <taxon>Thalassotalea</taxon>
    </lineage>
</organism>
<evidence type="ECO:0000313" key="2">
    <source>
        <dbReference type="EMBL" id="GHE87522.1"/>
    </source>
</evidence>
<dbReference type="EMBL" id="BNAH01000005">
    <property type="protein sequence ID" value="GHE87522.1"/>
    <property type="molecule type" value="Genomic_DNA"/>
</dbReference>
<evidence type="ECO:0000256" key="1">
    <source>
        <dbReference type="SAM" id="Phobius"/>
    </source>
</evidence>
<keyword evidence="1" id="KW-0812">Transmembrane</keyword>
<name>A0ABQ3IL00_9GAMM</name>
<keyword evidence="1" id="KW-0472">Membrane</keyword>
<sequence>MDIMNPNMIVLILGQLISTFVIVYTNKTEITWIKAVQEKHDLRITSVEKATHCRRKADH</sequence>
<keyword evidence="3" id="KW-1185">Reference proteome</keyword>
<proteinExistence type="predicted"/>
<accession>A0ABQ3IL00</accession>
<evidence type="ECO:0000313" key="3">
    <source>
        <dbReference type="Proteomes" id="UP000626370"/>
    </source>
</evidence>
<comment type="caution">
    <text evidence="2">The sequence shown here is derived from an EMBL/GenBank/DDBJ whole genome shotgun (WGS) entry which is preliminary data.</text>
</comment>
<reference evidence="3" key="1">
    <citation type="journal article" date="2019" name="Int. J. Syst. Evol. Microbiol.">
        <title>The Global Catalogue of Microorganisms (GCM) 10K type strain sequencing project: providing services to taxonomists for standard genome sequencing and annotation.</title>
        <authorList>
            <consortium name="The Broad Institute Genomics Platform"/>
            <consortium name="The Broad Institute Genome Sequencing Center for Infectious Disease"/>
            <person name="Wu L."/>
            <person name="Ma J."/>
        </authorList>
    </citation>
    <scope>NUCLEOTIDE SEQUENCE [LARGE SCALE GENOMIC DNA]</scope>
    <source>
        <strain evidence="3">CGMCC 1.15922</strain>
    </source>
</reference>
<dbReference type="Proteomes" id="UP000626370">
    <property type="component" value="Unassembled WGS sequence"/>
</dbReference>
<protein>
    <submittedName>
        <fullName evidence="2">Uncharacterized protein</fullName>
    </submittedName>
</protein>